<dbReference type="KEGG" id="uli:ETAA1_19190"/>
<feature type="transmembrane region" description="Helical" evidence="1">
    <location>
        <begin position="12"/>
        <end position="30"/>
    </location>
</feature>
<proteinExistence type="predicted"/>
<reference evidence="2 3" key="1">
    <citation type="submission" date="2019-02" db="EMBL/GenBank/DDBJ databases">
        <title>Deep-cultivation of Planctomycetes and their phenomic and genomic characterization uncovers novel biology.</title>
        <authorList>
            <person name="Wiegand S."/>
            <person name="Jogler M."/>
            <person name="Boedeker C."/>
            <person name="Pinto D."/>
            <person name="Vollmers J."/>
            <person name="Rivas-Marin E."/>
            <person name="Kohn T."/>
            <person name="Peeters S.H."/>
            <person name="Heuer A."/>
            <person name="Rast P."/>
            <person name="Oberbeckmann S."/>
            <person name="Bunk B."/>
            <person name="Jeske O."/>
            <person name="Meyerdierks A."/>
            <person name="Storesund J.E."/>
            <person name="Kallscheuer N."/>
            <person name="Luecker S."/>
            <person name="Lage O.M."/>
            <person name="Pohl T."/>
            <person name="Merkel B.J."/>
            <person name="Hornburger P."/>
            <person name="Mueller R.-W."/>
            <person name="Bruemmer F."/>
            <person name="Labrenz M."/>
            <person name="Spormann A.M."/>
            <person name="Op den Camp H."/>
            <person name="Overmann J."/>
            <person name="Amann R."/>
            <person name="Jetten M.S.M."/>
            <person name="Mascher T."/>
            <person name="Medema M.H."/>
            <person name="Devos D.P."/>
            <person name="Kaster A.-K."/>
            <person name="Ovreas L."/>
            <person name="Rohde M."/>
            <person name="Galperin M.Y."/>
            <person name="Jogler C."/>
        </authorList>
    </citation>
    <scope>NUCLEOTIDE SEQUENCE [LARGE SCALE GENOMIC DNA]</scope>
    <source>
        <strain evidence="2 3">ETA_A1</strain>
    </source>
</reference>
<keyword evidence="3" id="KW-1185">Reference proteome</keyword>
<gene>
    <name evidence="2" type="ORF">ETAA1_19190</name>
</gene>
<dbReference type="EMBL" id="CP036273">
    <property type="protein sequence ID" value="QDU19977.1"/>
    <property type="molecule type" value="Genomic_DNA"/>
</dbReference>
<organism evidence="2 3">
    <name type="scientific">Urbifossiella limnaea</name>
    <dbReference type="NCBI Taxonomy" id="2528023"/>
    <lineage>
        <taxon>Bacteria</taxon>
        <taxon>Pseudomonadati</taxon>
        <taxon>Planctomycetota</taxon>
        <taxon>Planctomycetia</taxon>
        <taxon>Gemmatales</taxon>
        <taxon>Gemmataceae</taxon>
        <taxon>Urbifossiella</taxon>
    </lineage>
</organism>
<accession>A0A517XR35</accession>
<evidence type="ECO:0000313" key="3">
    <source>
        <dbReference type="Proteomes" id="UP000319576"/>
    </source>
</evidence>
<keyword evidence="1" id="KW-0812">Transmembrane</keyword>
<name>A0A517XR35_9BACT</name>
<keyword evidence="1" id="KW-0472">Membrane</keyword>
<dbReference type="OrthoDB" id="5381880at2"/>
<dbReference type="AlphaFoldDB" id="A0A517XR35"/>
<evidence type="ECO:0000256" key="1">
    <source>
        <dbReference type="SAM" id="Phobius"/>
    </source>
</evidence>
<keyword evidence="1" id="KW-1133">Transmembrane helix</keyword>
<dbReference type="Proteomes" id="UP000319576">
    <property type="component" value="Chromosome"/>
</dbReference>
<dbReference type="RefSeq" id="WP_145236768.1">
    <property type="nucleotide sequence ID" value="NZ_CP036273.1"/>
</dbReference>
<evidence type="ECO:0000313" key="2">
    <source>
        <dbReference type="EMBL" id="QDU19977.1"/>
    </source>
</evidence>
<protein>
    <submittedName>
        <fullName evidence="2">Uncharacterized protein</fullName>
    </submittedName>
</protein>
<feature type="transmembrane region" description="Helical" evidence="1">
    <location>
        <begin position="36"/>
        <end position="52"/>
    </location>
</feature>
<sequence length="189" mass="20810">MPPFLSDPPSTAYLVLAALVIVAGAVAARWQDRKRVGIFLVSLLLLGGLYLLDRLNASPREEAVEGVGALLDAVNQRQPDRFLSHVSDSFDAKGLKKADLRRAVELARQFDAKVVAWNFDRNRVVYHDTDPPAVDVEFDAKAEGPGGTVPKHVKATFVRDPDGKYRMRSFATYNIVQKQAEEPIPGLGK</sequence>